<feature type="transmembrane region" description="Helical" evidence="1">
    <location>
        <begin position="6"/>
        <end position="25"/>
    </location>
</feature>
<keyword evidence="1" id="KW-1133">Transmembrane helix</keyword>
<evidence type="ECO:0000313" key="3">
    <source>
        <dbReference type="Proteomes" id="UP000009154"/>
    </source>
</evidence>
<feature type="transmembrane region" description="Helical" evidence="1">
    <location>
        <begin position="58"/>
        <end position="76"/>
    </location>
</feature>
<organism evidence="2 3">
    <name type="scientific">Gordonia polyisoprenivorans (strain DSM 44266 / VH2)</name>
    <dbReference type="NCBI Taxonomy" id="1112204"/>
    <lineage>
        <taxon>Bacteria</taxon>
        <taxon>Bacillati</taxon>
        <taxon>Actinomycetota</taxon>
        <taxon>Actinomycetes</taxon>
        <taxon>Mycobacteriales</taxon>
        <taxon>Gordoniaceae</taxon>
        <taxon>Gordonia</taxon>
    </lineage>
</organism>
<dbReference type="eggNOG" id="COG3752">
    <property type="taxonomic scope" value="Bacteria"/>
</dbReference>
<dbReference type="PANTHER" id="PTHR32251">
    <property type="entry name" value="3-OXO-5-ALPHA-STEROID 4-DEHYDROGENASE"/>
    <property type="match status" value="1"/>
</dbReference>
<evidence type="ECO:0008006" key="4">
    <source>
        <dbReference type="Google" id="ProtNLM"/>
    </source>
</evidence>
<evidence type="ECO:0000313" key="2">
    <source>
        <dbReference type="EMBL" id="AFA75962.1"/>
    </source>
</evidence>
<keyword evidence="1" id="KW-0812">Transmembrane</keyword>
<dbReference type="GO" id="GO:0016020">
    <property type="term" value="C:membrane"/>
    <property type="evidence" value="ECO:0007669"/>
    <property type="project" value="TreeGrafter"/>
</dbReference>
<dbReference type="Proteomes" id="UP000009154">
    <property type="component" value="Chromosome"/>
</dbReference>
<dbReference type="RefSeq" id="WP_014362072.1">
    <property type="nucleotide sequence ID" value="NC_016906.1"/>
</dbReference>
<dbReference type="InterPro" id="IPR010721">
    <property type="entry name" value="UstE-like"/>
</dbReference>
<evidence type="ECO:0000256" key="1">
    <source>
        <dbReference type="SAM" id="Phobius"/>
    </source>
</evidence>
<dbReference type="HOGENOM" id="CLU_043418_0_1_11"/>
<dbReference type="EMBL" id="CP003119">
    <property type="protein sequence ID" value="AFA75962.1"/>
    <property type="molecule type" value="Genomic_DNA"/>
</dbReference>
<feature type="transmembrane region" description="Helical" evidence="1">
    <location>
        <begin position="134"/>
        <end position="155"/>
    </location>
</feature>
<sequence length="272" mass="30540">MSVLWVVGIVAAVVCAGCWVASLITGDTSWVDRIWSITPVVYMWIFCGAAGFDDPRLWVMTVLVTAWGARLTFNFARRGGYTGMEDYRWQILRSKMSGWQFALFNLFFIVIYQNLLLVLITLPGYTALRHPGGFGVLDVILALLFVAFLAGETVADQQQWEFHRRKAETLAQGVEPPSRFLTEGLFRFCRHPNYFCEQAQWWVIFAFGASAAGSVLQPTVLGAVLLTLLFVGSTKFTESITLGKYPEYADYQRRTAGFVPMPPRHRALGATP</sequence>
<dbReference type="GeneID" id="90161948"/>
<dbReference type="Gene3D" id="1.20.120.1630">
    <property type="match status" value="1"/>
</dbReference>
<feature type="transmembrane region" description="Helical" evidence="1">
    <location>
        <begin position="34"/>
        <end position="52"/>
    </location>
</feature>
<protein>
    <recommendedName>
        <fullName evidence="4">DUF1295 domain-containing protein</fullName>
    </recommendedName>
</protein>
<keyword evidence="1" id="KW-0472">Membrane</keyword>
<reference evidence="2 3" key="1">
    <citation type="journal article" date="2012" name="Appl. Environ. Microbiol.">
        <title>Involvement of two latex-clearing proteins during rubber degradation and insights into the subsequent degradation pathway revealed by the genome sequence of Gordonia polyisoprenivorans strain VH2.</title>
        <authorList>
            <person name="Hiessl S."/>
            <person name="Schuldes J."/>
            <person name="Thurmer A."/>
            <person name="Halbsguth T."/>
            <person name="Broker D."/>
            <person name="Angelov A."/>
            <person name="Liebl W."/>
            <person name="Daniel R."/>
            <person name="Steinbuchel A."/>
        </authorList>
    </citation>
    <scope>NUCLEOTIDE SEQUENCE [LARGE SCALE GENOMIC DNA]</scope>
    <source>
        <strain evidence="3">DSM 44266 / VH2</strain>
    </source>
</reference>
<dbReference type="PANTHER" id="PTHR32251:SF23">
    <property type="entry name" value="3-OXO-5-ALPHA-STEROID 4-DEHYDROGENASE (DUF1295)"/>
    <property type="match status" value="1"/>
</dbReference>
<name>H6N2Y3_GORPV</name>
<dbReference type="Pfam" id="PF06966">
    <property type="entry name" value="DUF1295"/>
    <property type="match status" value="1"/>
</dbReference>
<accession>H6N2Y3</accession>
<proteinExistence type="predicted"/>
<feature type="transmembrane region" description="Helical" evidence="1">
    <location>
        <begin position="97"/>
        <end position="122"/>
    </location>
</feature>
<keyword evidence="3" id="KW-1185">Reference proteome</keyword>
<dbReference type="AlphaFoldDB" id="H6N2Y3"/>
<gene>
    <name evidence="2" type="ordered locus">GPOL_c49680</name>
</gene>
<dbReference type="STRING" id="1112204.GPOL_c49680"/>
<dbReference type="KEGG" id="gpo:GPOL_c49680"/>